<keyword evidence="5" id="KW-1185">Reference proteome</keyword>
<evidence type="ECO:0000256" key="2">
    <source>
        <dbReference type="SAM" id="MobiDB-lite"/>
    </source>
</evidence>
<dbReference type="Gene3D" id="3.30.160.60">
    <property type="entry name" value="Classic Zinc Finger"/>
    <property type="match status" value="1"/>
</dbReference>
<feature type="region of interest" description="Disordered" evidence="2">
    <location>
        <begin position="379"/>
        <end position="400"/>
    </location>
</feature>
<keyword evidence="1" id="KW-0862">Zinc</keyword>
<feature type="compositionally biased region" description="Polar residues" evidence="2">
    <location>
        <begin position="613"/>
        <end position="627"/>
    </location>
</feature>
<dbReference type="InterPro" id="IPR013087">
    <property type="entry name" value="Znf_C2H2_type"/>
</dbReference>
<dbReference type="InterPro" id="IPR051061">
    <property type="entry name" value="Zinc_finger_trans_reg"/>
</dbReference>
<name>A0ABR3DDT6_NEUIN</name>
<keyword evidence="1" id="KW-0863">Zinc-finger</keyword>
<feature type="region of interest" description="Disordered" evidence="2">
    <location>
        <begin position="610"/>
        <end position="648"/>
    </location>
</feature>
<feature type="compositionally biased region" description="Low complexity" evidence="2">
    <location>
        <begin position="379"/>
        <end position="391"/>
    </location>
</feature>
<dbReference type="PANTHER" id="PTHR46179">
    <property type="entry name" value="ZINC FINGER PROTEIN"/>
    <property type="match status" value="1"/>
</dbReference>
<reference evidence="4 5" key="1">
    <citation type="submission" date="2023-09" db="EMBL/GenBank/DDBJ databases">
        <title>Multi-omics analysis of a traditional fermented food reveals byproduct-associated fungal strains for waste-to-food upcycling.</title>
        <authorList>
            <consortium name="Lawrence Berkeley National Laboratory"/>
            <person name="Rekdal V.M."/>
            <person name="Villalobos-Escobedo J.M."/>
            <person name="Rodriguez-Valeron N."/>
            <person name="Garcia M.O."/>
            <person name="Vasquez D.P."/>
            <person name="Damayanti I."/>
            <person name="Sorensen P.M."/>
            <person name="Baidoo E.E."/>
            <person name="De Carvalho A.C."/>
            <person name="Riley R."/>
            <person name="Lipzen A."/>
            <person name="He G."/>
            <person name="Yan M."/>
            <person name="Haridas S."/>
            <person name="Daum C."/>
            <person name="Yoshinaga Y."/>
            <person name="Ng V."/>
            <person name="Grigoriev I.V."/>
            <person name="Munk R."/>
            <person name="Nuraida L."/>
            <person name="Wijaya C.H."/>
            <person name="Morales P.-C."/>
            <person name="Keasling J.D."/>
        </authorList>
    </citation>
    <scope>NUCLEOTIDE SEQUENCE [LARGE SCALE GENOMIC DNA]</scope>
    <source>
        <strain evidence="4 5">FGSC 2613</strain>
    </source>
</reference>
<accession>A0ABR3DDT6</accession>
<evidence type="ECO:0000313" key="5">
    <source>
        <dbReference type="Proteomes" id="UP001451303"/>
    </source>
</evidence>
<gene>
    <name evidence="4" type="ORF">QR685DRAFT_265987</name>
</gene>
<feature type="region of interest" description="Disordered" evidence="2">
    <location>
        <begin position="1"/>
        <end position="51"/>
    </location>
</feature>
<evidence type="ECO:0000313" key="4">
    <source>
        <dbReference type="EMBL" id="KAL0470855.1"/>
    </source>
</evidence>
<feature type="domain" description="C2H2-type" evidence="3">
    <location>
        <begin position="634"/>
        <end position="670"/>
    </location>
</feature>
<dbReference type="PROSITE" id="PS00028">
    <property type="entry name" value="ZINC_FINGER_C2H2_1"/>
    <property type="match status" value="1"/>
</dbReference>
<dbReference type="PROSITE" id="PS50157">
    <property type="entry name" value="ZINC_FINGER_C2H2_2"/>
    <property type="match status" value="1"/>
</dbReference>
<feature type="compositionally biased region" description="Low complexity" evidence="2">
    <location>
        <begin position="40"/>
        <end position="51"/>
    </location>
</feature>
<keyword evidence="1" id="KW-0479">Metal-binding</keyword>
<dbReference type="SMART" id="SM00355">
    <property type="entry name" value="ZnF_C2H2"/>
    <property type="match status" value="3"/>
</dbReference>
<dbReference type="PANTHER" id="PTHR46179:SF19">
    <property type="entry name" value="C2H2 FINGER DOMAIN TRANSCRIPTION FACTOR (EUROFUNG)-RELATED"/>
    <property type="match status" value="1"/>
</dbReference>
<feature type="compositionally biased region" description="Low complexity" evidence="2">
    <location>
        <begin position="177"/>
        <end position="189"/>
    </location>
</feature>
<feature type="compositionally biased region" description="Low complexity" evidence="2">
    <location>
        <begin position="1"/>
        <end position="30"/>
    </location>
</feature>
<comment type="caution">
    <text evidence="4">The sequence shown here is derived from an EMBL/GenBank/DDBJ whole genome shotgun (WGS) entry which is preliminary data.</text>
</comment>
<protein>
    <recommendedName>
        <fullName evidence="3">C2H2-type domain-containing protein</fullName>
    </recommendedName>
</protein>
<dbReference type="EMBL" id="JAVLET010000004">
    <property type="protein sequence ID" value="KAL0470855.1"/>
    <property type="molecule type" value="Genomic_DNA"/>
</dbReference>
<sequence length="716" mass="78658">MPLMPQPTLMPLLQSPSPQHQHQHQQQQQHRTIGYPQRTLLPQQKQPQQQQPLAYLTSNFNPQQLSVASFNSSPAFTTISDFDQDFDQDYSNCPSLTASPVSTYSLPAYSSTSQQGSSLSAFDSIPNTTTVPRAAQGAAEPLFNLWADPMQTETWLQPADQLTSKSAGRYGHHRESSLSSLGSAGPASPYSNNTSNPQIAVTDFNDFSGFEDLNYHLVPSKASATLHPSFPGYANSSAVPINGYSRAPAVSKQNNNKSFRQEQSVGSNKPRPAPVASSIMSDSSATPAGEVEVAARQKNGESQENTDLPDRDQSLPFDDVAINNNAPPKFDRTLTDIMNDELYHPDLVITTSAPAPQQTLTTSNNNFNKVVETANQHLSAMQSPASSNSSPFRQGSSHSATLHNFSSLNMASPQVRLGSAQQMRENSKAVQDAAWQQSLARHSQDMTPKTISPKDALLDYHEPEGESNFPLFPQPDNHGFNSDAMSKALSHQSLDGLPNLGDMSTFNFNFSPSNLDSMPTFNGLQQLPQTLQQYSFVNQPRQPSTVPSLATSRMSSAETGITDSPRSNVVQRPVDTRAEGGTYTCTYHGCPLRFDTPQLLQKHKREGHRQAHGLNSRQPNGMTSARVDTQAGPHRCERINPSTSKPCNQIFSRPYDLTRHEDTIHNARKKKVRCEICTDEKTFSRADALTRHFRVCHPDVPFNGGKQRKARAGRSG</sequence>
<evidence type="ECO:0000256" key="1">
    <source>
        <dbReference type="PROSITE-ProRule" id="PRU00042"/>
    </source>
</evidence>
<feature type="region of interest" description="Disordered" evidence="2">
    <location>
        <begin position="162"/>
        <end position="196"/>
    </location>
</feature>
<feature type="region of interest" description="Disordered" evidence="2">
    <location>
        <begin position="247"/>
        <end position="327"/>
    </location>
</feature>
<dbReference type="Proteomes" id="UP001451303">
    <property type="component" value="Unassembled WGS sequence"/>
</dbReference>
<organism evidence="4 5">
    <name type="scientific">Neurospora intermedia</name>
    <dbReference type="NCBI Taxonomy" id="5142"/>
    <lineage>
        <taxon>Eukaryota</taxon>
        <taxon>Fungi</taxon>
        <taxon>Dikarya</taxon>
        <taxon>Ascomycota</taxon>
        <taxon>Pezizomycotina</taxon>
        <taxon>Sordariomycetes</taxon>
        <taxon>Sordariomycetidae</taxon>
        <taxon>Sordariales</taxon>
        <taxon>Sordariaceae</taxon>
        <taxon>Neurospora</taxon>
    </lineage>
</organism>
<feature type="compositionally biased region" description="Polar residues" evidence="2">
    <location>
        <begin position="251"/>
        <end position="267"/>
    </location>
</feature>
<evidence type="ECO:0000259" key="3">
    <source>
        <dbReference type="PROSITE" id="PS50157"/>
    </source>
</evidence>
<proteinExistence type="predicted"/>